<comment type="caution">
    <text evidence="1">The sequence shown here is derived from an EMBL/GenBank/DDBJ whole genome shotgun (WGS) entry which is preliminary data.</text>
</comment>
<evidence type="ECO:0000313" key="1">
    <source>
        <dbReference type="EMBL" id="GFD13033.1"/>
    </source>
</evidence>
<dbReference type="AlphaFoldDB" id="A0A699TSZ7"/>
<dbReference type="EMBL" id="BKCJ011269726">
    <property type="protein sequence ID" value="GFD13033.1"/>
    <property type="molecule type" value="Genomic_DNA"/>
</dbReference>
<organism evidence="1">
    <name type="scientific">Tanacetum cinerariifolium</name>
    <name type="common">Dalmatian daisy</name>
    <name type="synonym">Chrysanthemum cinerariifolium</name>
    <dbReference type="NCBI Taxonomy" id="118510"/>
    <lineage>
        <taxon>Eukaryota</taxon>
        <taxon>Viridiplantae</taxon>
        <taxon>Streptophyta</taxon>
        <taxon>Embryophyta</taxon>
        <taxon>Tracheophyta</taxon>
        <taxon>Spermatophyta</taxon>
        <taxon>Magnoliopsida</taxon>
        <taxon>eudicotyledons</taxon>
        <taxon>Gunneridae</taxon>
        <taxon>Pentapetalae</taxon>
        <taxon>asterids</taxon>
        <taxon>campanulids</taxon>
        <taxon>Asterales</taxon>
        <taxon>Asteraceae</taxon>
        <taxon>Asteroideae</taxon>
        <taxon>Anthemideae</taxon>
        <taxon>Anthemidinae</taxon>
        <taxon>Tanacetum</taxon>
    </lineage>
</organism>
<sequence length="115" mass="12599">IVPNVHRYRLHCPVRGVGEKPPPLGGGFSSSLGLLFTDFEVVITLRHVLVFDVLHHGLVDNMILEVVGAMRGLAVVLHKSGGYYPHAAMVAFRASDQAWWADSNVEDLSSRIITP</sequence>
<feature type="non-terminal residue" evidence="1">
    <location>
        <position position="1"/>
    </location>
</feature>
<proteinExistence type="predicted"/>
<gene>
    <name evidence="1" type="ORF">Tci_885002</name>
</gene>
<accession>A0A699TSZ7</accession>
<reference evidence="1" key="1">
    <citation type="journal article" date="2019" name="Sci. Rep.">
        <title>Draft genome of Tanacetum cinerariifolium, the natural source of mosquito coil.</title>
        <authorList>
            <person name="Yamashiro T."/>
            <person name="Shiraishi A."/>
            <person name="Satake H."/>
            <person name="Nakayama K."/>
        </authorList>
    </citation>
    <scope>NUCLEOTIDE SEQUENCE</scope>
</reference>
<protein>
    <submittedName>
        <fullName evidence="1">Uncharacterized protein</fullName>
    </submittedName>
</protein>
<name>A0A699TSZ7_TANCI</name>